<keyword evidence="1" id="KW-0732">Signal</keyword>
<dbReference type="Ensembl" id="ENSMODT00000066729.1">
    <property type="protein sequence ID" value="ENSMODP00000051077.1"/>
    <property type="gene ID" value="ENSMODG00000037105.1"/>
</dbReference>
<feature type="chain" id="PRO_5023884941" description="Secreted protein" evidence="1">
    <location>
        <begin position="21"/>
        <end position="94"/>
    </location>
</feature>
<keyword evidence="3" id="KW-1185">Reference proteome</keyword>
<accession>A0A5F8GUA4</accession>
<organism evidence="2 3">
    <name type="scientific">Monodelphis domestica</name>
    <name type="common">Gray short-tailed opossum</name>
    <dbReference type="NCBI Taxonomy" id="13616"/>
    <lineage>
        <taxon>Eukaryota</taxon>
        <taxon>Metazoa</taxon>
        <taxon>Chordata</taxon>
        <taxon>Craniata</taxon>
        <taxon>Vertebrata</taxon>
        <taxon>Euteleostomi</taxon>
        <taxon>Mammalia</taxon>
        <taxon>Metatheria</taxon>
        <taxon>Didelphimorphia</taxon>
        <taxon>Didelphidae</taxon>
        <taxon>Monodelphis</taxon>
    </lineage>
</organism>
<dbReference type="Proteomes" id="UP000002280">
    <property type="component" value="Chromosome 5"/>
</dbReference>
<dbReference type="STRING" id="13616.ENSMODP00000051077"/>
<sequence>MVEKILACLCARFLVRFALCRSVSSLHPPQDHSFLLHFRLCHVSSEKMKEQETELRLWPLFSLLNTNHWESTILCVCVCVLERFLQVMEPVYMA</sequence>
<evidence type="ECO:0000313" key="2">
    <source>
        <dbReference type="Ensembl" id="ENSMODP00000051077.1"/>
    </source>
</evidence>
<reference evidence="2" key="2">
    <citation type="submission" date="2025-08" db="UniProtKB">
        <authorList>
            <consortium name="Ensembl"/>
        </authorList>
    </citation>
    <scope>IDENTIFICATION</scope>
</reference>
<proteinExistence type="predicted"/>
<dbReference type="Bgee" id="ENSMODG00000037105">
    <property type="expression patterns" value="Expressed in liver and 3 other cell types or tissues"/>
</dbReference>
<protein>
    <recommendedName>
        <fullName evidence="4">Secreted protein</fullName>
    </recommendedName>
</protein>
<evidence type="ECO:0000313" key="3">
    <source>
        <dbReference type="Proteomes" id="UP000002280"/>
    </source>
</evidence>
<evidence type="ECO:0000256" key="1">
    <source>
        <dbReference type="SAM" id="SignalP"/>
    </source>
</evidence>
<name>A0A5F8GUA4_MONDO</name>
<dbReference type="AlphaFoldDB" id="A0A5F8GUA4"/>
<reference evidence="2 3" key="1">
    <citation type="journal article" date="2007" name="Nature">
        <title>Genome of the marsupial Monodelphis domestica reveals innovation in non-coding sequences.</title>
        <authorList>
            <person name="Mikkelsen T.S."/>
            <person name="Wakefield M.J."/>
            <person name="Aken B."/>
            <person name="Amemiya C.T."/>
            <person name="Chang J.L."/>
            <person name="Duke S."/>
            <person name="Garber M."/>
            <person name="Gentles A.J."/>
            <person name="Goodstadt L."/>
            <person name="Heger A."/>
            <person name="Jurka J."/>
            <person name="Kamal M."/>
            <person name="Mauceli E."/>
            <person name="Searle S.M."/>
            <person name="Sharpe T."/>
            <person name="Baker M.L."/>
            <person name="Batzer M.A."/>
            <person name="Benos P.V."/>
            <person name="Belov K."/>
            <person name="Clamp M."/>
            <person name="Cook A."/>
            <person name="Cuff J."/>
            <person name="Das R."/>
            <person name="Davidow L."/>
            <person name="Deakin J.E."/>
            <person name="Fazzari M.J."/>
            <person name="Glass J.L."/>
            <person name="Grabherr M."/>
            <person name="Greally J.M."/>
            <person name="Gu W."/>
            <person name="Hore T.A."/>
            <person name="Huttley G.A."/>
            <person name="Kleber M."/>
            <person name="Jirtle R.L."/>
            <person name="Koina E."/>
            <person name="Lee J.T."/>
            <person name="Mahony S."/>
            <person name="Marra M.A."/>
            <person name="Miller R.D."/>
            <person name="Nicholls R.D."/>
            <person name="Oda M."/>
            <person name="Papenfuss A.T."/>
            <person name="Parra Z.E."/>
            <person name="Pollock D.D."/>
            <person name="Ray D.A."/>
            <person name="Schein J.E."/>
            <person name="Speed T.P."/>
            <person name="Thompson K."/>
            <person name="VandeBerg J.L."/>
            <person name="Wade C.M."/>
            <person name="Walker J.A."/>
            <person name="Waters P.D."/>
            <person name="Webber C."/>
            <person name="Weidman J.R."/>
            <person name="Xie X."/>
            <person name="Zody M.C."/>
            <person name="Baldwin J."/>
            <person name="Abdouelleil A."/>
            <person name="Abdulkadir J."/>
            <person name="Abebe A."/>
            <person name="Abera B."/>
            <person name="Abreu J."/>
            <person name="Acer S.C."/>
            <person name="Aftuck L."/>
            <person name="Alexander A."/>
            <person name="An P."/>
            <person name="Anderson E."/>
            <person name="Anderson S."/>
            <person name="Arachi H."/>
            <person name="Azer M."/>
            <person name="Bachantsang P."/>
            <person name="Barry A."/>
            <person name="Bayul T."/>
            <person name="Berlin A."/>
            <person name="Bessette D."/>
            <person name="Bloom T."/>
            <person name="Bloom T."/>
            <person name="Boguslavskiy L."/>
            <person name="Bonnet C."/>
            <person name="Boukhgalter B."/>
            <person name="Bourzgui I."/>
            <person name="Brown A."/>
            <person name="Cahill P."/>
            <person name="Channer S."/>
            <person name="Cheshatsang Y."/>
            <person name="Chuda L."/>
            <person name="Citroen M."/>
            <person name="Collymore A."/>
            <person name="Cooke P."/>
            <person name="Costello M."/>
            <person name="D'Aco K."/>
            <person name="Daza R."/>
            <person name="De Haan G."/>
            <person name="DeGray S."/>
            <person name="DeMaso C."/>
            <person name="Dhargay N."/>
            <person name="Dooley K."/>
            <person name="Dooley E."/>
            <person name="Doricent M."/>
            <person name="Dorje P."/>
            <person name="Dorjee K."/>
            <person name="Dupes A."/>
            <person name="Elong R."/>
            <person name="Falk J."/>
            <person name="Farina A."/>
            <person name="Faro S."/>
            <person name="Ferguson D."/>
            <person name="Fisher S."/>
            <person name="Foley C.D."/>
            <person name="Franke A."/>
            <person name="Friedrich D."/>
            <person name="Gadbois L."/>
            <person name="Gearin G."/>
            <person name="Gearin C.R."/>
            <person name="Giannoukos G."/>
            <person name="Goode T."/>
            <person name="Graham J."/>
            <person name="Grandbois E."/>
            <person name="Grewal S."/>
            <person name="Gyaltsen K."/>
            <person name="Hafez N."/>
            <person name="Hagos B."/>
            <person name="Hall J."/>
            <person name="Henson C."/>
            <person name="Hollinger A."/>
            <person name="Honan T."/>
            <person name="Huard M.D."/>
            <person name="Hughes L."/>
            <person name="Hurhula B."/>
            <person name="Husby M.E."/>
            <person name="Kamat A."/>
            <person name="Kanga B."/>
            <person name="Kashin S."/>
            <person name="Khazanovich D."/>
            <person name="Kisner P."/>
            <person name="Lance K."/>
            <person name="Lara M."/>
            <person name="Lee W."/>
            <person name="Lennon N."/>
            <person name="Letendre F."/>
            <person name="LeVine R."/>
            <person name="Lipovsky A."/>
            <person name="Liu X."/>
            <person name="Liu J."/>
            <person name="Liu S."/>
            <person name="Lokyitsang T."/>
            <person name="Lokyitsang Y."/>
            <person name="Lubonja R."/>
            <person name="Lui A."/>
            <person name="MacDonald P."/>
            <person name="Magnisalis V."/>
            <person name="Maru K."/>
            <person name="Matthews C."/>
            <person name="McCusker W."/>
            <person name="McDonough S."/>
            <person name="Mehta T."/>
            <person name="Meldrim J."/>
            <person name="Meneus L."/>
            <person name="Mihai O."/>
            <person name="Mihalev A."/>
            <person name="Mihova T."/>
            <person name="Mittelman R."/>
            <person name="Mlenga V."/>
            <person name="Montmayeur A."/>
            <person name="Mulrain L."/>
            <person name="Navidi A."/>
            <person name="Naylor J."/>
            <person name="Negash T."/>
            <person name="Nguyen T."/>
            <person name="Nguyen N."/>
            <person name="Nicol R."/>
            <person name="Norbu C."/>
            <person name="Norbu N."/>
            <person name="Novod N."/>
            <person name="O'Neill B."/>
            <person name="Osman S."/>
            <person name="Markiewicz E."/>
            <person name="Oyono O.L."/>
            <person name="Patti C."/>
            <person name="Phunkhang P."/>
            <person name="Pierre F."/>
            <person name="Priest M."/>
            <person name="Raghuraman S."/>
            <person name="Rege F."/>
            <person name="Reyes R."/>
            <person name="Rise C."/>
            <person name="Rogov P."/>
            <person name="Ross K."/>
            <person name="Ryan E."/>
            <person name="Settipalli S."/>
            <person name="Shea T."/>
            <person name="Sherpa N."/>
            <person name="Shi L."/>
            <person name="Shih D."/>
            <person name="Sparrow T."/>
            <person name="Spaulding J."/>
            <person name="Stalker J."/>
            <person name="Stange-Thomann N."/>
            <person name="Stavropoulos S."/>
            <person name="Stone C."/>
            <person name="Strader C."/>
            <person name="Tesfaye S."/>
            <person name="Thomson T."/>
            <person name="Thoulutsang Y."/>
            <person name="Thoulutsang D."/>
            <person name="Topham K."/>
            <person name="Topping I."/>
            <person name="Tsamla T."/>
            <person name="Vassiliev H."/>
            <person name="Vo A."/>
            <person name="Wangchuk T."/>
            <person name="Wangdi T."/>
            <person name="Weiand M."/>
            <person name="Wilkinson J."/>
            <person name="Wilson A."/>
            <person name="Yadav S."/>
            <person name="Young G."/>
            <person name="Yu Q."/>
            <person name="Zembek L."/>
            <person name="Zhong D."/>
            <person name="Zimmer A."/>
            <person name="Zwirko Z."/>
            <person name="Jaffe D.B."/>
            <person name="Alvarez P."/>
            <person name="Brockman W."/>
            <person name="Butler J."/>
            <person name="Chin C."/>
            <person name="Gnerre S."/>
            <person name="MacCallum I."/>
            <person name="Graves J.A."/>
            <person name="Ponting C.P."/>
            <person name="Breen M."/>
            <person name="Samollow P.B."/>
            <person name="Lander E.S."/>
            <person name="Lindblad-Toh K."/>
        </authorList>
    </citation>
    <scope>NUCLEOTIDE SEQUENCE [LARGE SCALE GENOMIC DNA]</scope>
</reference>
<dbReference type="InParanoid" id="A0A5F8GUA4"/>
<feature type="signal peptide" evidence="1">
    <location>
        <begin position="1"/>
        <end position="20"/>
    </location>
</feature>
<reference evidence="2" key="3">
    <citation type="submission" date="2025-09" db="UniProtKB">
        <authorList>
            <consortium name="Ensembl"/>
        </authorList>
    </citation>
    <scope>IDENTIFICATION</scope>
</reference>
<evidence type="ECO:0008006" key="4">
    <source>
        <dbReference type="Google" id="ProtNLM"/>
    </source>
</evidence>